<evidence type="ECO:0000256" key="4">
    <source>
        <dbReference type="ARBA" id="ARBA00022827"/>
    </source>
</evidence>
<dbReference type="RefSeq" id="XP_021872105.1">
    <property type="nucleotide sequence ID" value="XM_022015224.1"/>
</dbReference>
<feature type="domain" description="FAD dependent oxidoreductase" evidence="7">
    <location>
        <begin position="4"/>
        <end position="373"/>
    </location>
</feature>
<feature type="signal peptide" evidence="6">
    <location>
        <begin position="1"/>
        <end position="17"/>
    </location>
</feature>
<reference evidence="8 9" key="1">
    <citation type="submission" date="2017-03" db="EMBL/GenBank/DDBJ databases">
        <title>Widespread Adenine N6-methylation of Active Genes in Fungi.</title>
        <authorList>
            <consortium name="DOE Joint Genome Institute"/>
            <person name="Mondo S.J."/>
            <person name="Dannebaum R.O."/>
            <person name="Kuo R.C."/>
            <person name="Louie K.B."/>
            <person name="Bewick A.J."/>
            <person name="Labutti K."/>
            <person name="Haridas S."/>
            <person name="Kuo A."/>
            <person name="Salamov A."/>
            <person name="Ahrendt S.R."/>
            <person name="Lau R."/>
            <person name="Bowen B.P."/>
            <person name="Lipzen A."/>
            <person name="Sullivan W."/>
            <person name="Andreopoulos W.B."/>
            <person name="Clum A."/>
            <person name="Lindquist E."/>
            <person name="Daum C."/>
            <person name="Northen T.R."/>
            <person name="Ramamoorthy G."/>
            <person name="Schmitz R.J."/>
            <person name="Gryganskyi A."/>
            <person name="Culley D."/>
            <person name="Magnuson J."/>
            <person name="James T.Y."/>
            <person name="O'Malley M.A."/>
            <person name="Stajich J.E."/>
            <person name="Spatafora J.W."/>
            <person name="Visel A."/>
            <person name="Grigoriev I.V."/>
        </authorList>
    </citation>
    <scope>NUCLEOTIDE SEQUENCE [LARGE SCALE GENOMIC DNA]</scope>
    <source>
        <strain evidence="8 9">NRRL Y-17943</strain>
    </source>
</reference>
<gene>
    <name evidence="8" type="ORF">BD324DRAFT_619882</name>
</gene>
<dbReference type="PANTHER" id="PTHR11530">
    <property type="entry name" value="D-AMINO ACID OXIDASE"/>
    <property type="match status" value="1"/>
</dbReference>
<sequence length="387" mass="42580">MSHIVILGAGVVGLTIALESHKRGFKPVIIARDLPQDSDSTGFASPWAGCLWHPFDHEGTTLGSQCDKETFLKLGELSKEIPDLLKRIDVVDLSKDPLNANEMWYNELVGGMREVAASSSKPLPGDFAHGLEWSTYIWDAPRYIRYLGEQVKSKHIPIFKKRLSSLDEAYDLAALESTFAHMDHVDLVINAMGLGSRSLLGVEDPQVYPAKGQTVLVKAPGVERCYMDIGSSFIPGPDDEPYPTIYIVPRPGTSGEVILGGTFLPNDYTPFPDPAQARRILQSAIKIEPKLVKSSSANKNPTWEDIEVISHNVGLRPCREGGPRIELEHRVLGQGWLGPRVHERLVGKKVGVVHAYGFGPAGYQQSLAAARRALDLAEDFCQSRKTH</sequence>
<dbReference type="Gene3D" id="3.40.50.720">
    <property type="entry name" value="NAD(P)-binding Rossmann-like Domain"/>
    <property type="match status" value="1"/>
</dbReference>
<dbReference type="EMBL" id="NBSH01000004">
    <property type="protein sequence ID" value="ORX38183.1"/>
    <property type="molecule type" value="Genomic_DNA"/>
</dbReference>
<dbReference type="OrthoDB" id="2015447at2759"/>
<evidence type="ECO:0000313" key="8">
    <source>
        <dbReference type="EMBL" id="ORX38183.1"/>
    </source>
</evidence>
<dbReference type="PANTHER" id="PTHR11530:SF30">
    <property type="entry name" value="FAD DEPENDENT OXIDOREDUCTASE DOMAIN-CONTAINING PROTEIN"/>
    <property type="match status" value="1"/>
</dbReference>
<keyword evidence="6" id="KW-0732">Signal</keyword>
<organism evidence="8 9">
    <name type="scientific">Kockovaella imperatae</name>
    <dbReference type="NCBI Taxonomy" id="4999"/>
    <lineage>
        <taxon>Eukaryota</taxon>
        <taxon>Fungi</taxon>
        <taxon>Dikarya</taxon>
        <taxon>Basidiomycota</taxon>
        <taxon>Agaricomycotina</taxon>
        <taxon>Tremellomycetes</taxon>
        <taxon>Tremellales</taxon>
        <taxon>Cuniculitremaceae</taxon>
        <taxon>Kockovaella</taxon>
    </lineage>
</organism>
<dbReference type="Pfam" id="PF01266">
    <property type="entry name" value="DAO"/>
    <property type="match status" value="1"/>
</dbReference>
<comment type="cofactor">
    <cofactor evidence="1">
        <name>FAD</name>
        <dbReference type="ChEBI" id="CHEBI:57692"/>
    </cofactor>
</comment>
<dbReference type="PIRSF" id="PIRSF000189">
    <property type="entry name" value="D-aa_oxidase"/>
    <property type="match status" value="1"/>
</dbReference>
<dbReference type="Proteomes" id="UP000193218">
    <property type="component" value="Unassembled WGS sequence"/>
</dbReference>
<dbReference type="GO" id="GO:0005737">
    <property type="term" value="C:cytoplasm"/>
    <property type="evidence" value="ECO:0007669"/>
    <property type="project" value="TreeGrafter"/>
</dbReference>
<dbReference type="SUPFAM" id="SSF54373">
    <property type="entry name" value="FAD-linked reductases, C-terminal domain"/>
    <property type="match status" value="1"/>
</dbReference>
<evidence type="ECO:0000256" key="1">
    <source>
        <dbReference type="ARBA" id="ARBA00001974"/>
    </source>
</evidence>
<evidence type="ECO:0000256" key="5">
    <source>
        <dbReference type="ARBA" id="ARBA00023002"/>
    </source>
</evidence>
<evidence type="ECO:0000256" key="2">
    <source>
        <dbReference type="ARBA" id="ARBA00006730"/>
    </source>
</evidence>
<accession>A0A1Y1UJE8</accession>
<dbReference type="InParanoid" id="A0A1Y1UJE8"/>
<evidence type="ECO:0000259" key="7">
    <source>
        <dbReference type="Pfam" id="PF01266"/>
    </source>
</evidence>
<proteinExistence type="inferred from homology"/>
<comment type="caution">
    <text evidence="8">The sequence shown here is derived from an EMBL/GenBank/DDBJ whole genome shotgun (WGS) entry which is preliminary data.</text>
</comment>
<feature type="chain" id="PRO_5013141393" description="FAD dependent oxidoreductase domain-containing protein" evidence="6">
    <location>
        <begin position="18"/>
        <end position="387"/>
    </location>
</feature>
<dbReference type="InterPro" id="IPR023209">
    <property type="entry name" value="DAO"/>
</dbReference>
<keyword evidence="9" id="KW-1185">Reference proteome</keyword>
<keyword evidence="5" id="KW-0560">Oxidoreductase</keyword>
<protein>
    <recommendedName>
        <fullName evidence="7">FAD dependent oxidoreductase domain-containing protein</fullName>
    </recommendedName>
</protein>
<evidence type="ECO:0000256" key="6">
    <source>
        <dbReference type="SAM" id="SignalP"/>
    </source>
</evidence>
<dbReference type="GO" id="GO:0071949">
    <property type="term" value="F:FAD binding"/>
    <property type="evidence" value="ECO:0007669"/>
    <property type="project" value="InterPro"/>
</dbReference>
<dbReference type="FunCoup" id="A0A1Y1UJE8">
    <property type="interactions" value="51"/>
</dbReference>
<dbReference type="Gene3D" id="3.30.9.10">
    <property type="entry name" value="D-Amino Acid Oxidase, subunit A, domain 2"/>
    <property type="match status" value="1"/>
</dbReference>
<name>A0A1Y1UJE8_9TREE</name>
<dbReference type="GO" id="GO:0003884">
    <property type="term" value="F:D-amino-acid oxidase activity"/>
    <property type="evidence" value="ECO:0007669"/>
    <property type="project" value="InterPro"/>
</dbReference>
<comment type="similarity">
    <text evidence="2">Belongs to the DAMOX/DASOX family.</text>
</comment>
<dbReference type="SUPFAM" id="SSF51971">
    <property type="entry name" value="Nucleotide-binding domain"/>
    <property type="match status" value="1"/>
</dbReference>
<dbReference type="STRING" id="4999.A0A1Y1UJE8"/>
<dbReference type="GeneID" id="33557032"/>
<keyword evidence="3" id="KW-0285">Flavoprotein</keyword>
<dbReference type="InterPro" id="IPR006076">
    <property type="entry name" value="FAD-dep_OxRdtase"/>
</dbReference>
<keyword evidence="4" id="KW-0274">FAD</keyword>
<dbReference type="GO" id="GO:0019478">
    <property type="term" value="P:D-amino acid catabolic process"/>
    <property type="evidence" value="ECO:0007669"/>
    <property type="project" value="TreeGrafter"/>
</dbReference>
<dbReference type="AlphaFoldDB" id="A0A1Y1UJE8"/>
<evidence type="ECO:0000256" key="3">
    <source>
        <dbReference type="ARBA" id="ARBA00022630"/>
    </source>
</evidence>
<evidence type="ECO:0000313" key="9">
    <source>
        <dbReference type="Proteomes" id="UP000193218"/>
    </source>
</evidence>